<dbReference type="GO" id="GO:0031267">
    <property type="term" value="F:small GTPase binding"/>
    <property type="evidence" value="ECO:0007669"/>
    <property type="project" value="TreeGrafter"/>
</dbReference>
<evidence type="ECO:0000259" key="2">
    <source>
        <dbReference type="Pfam" id="PF16172"/>
    </source>
</evidence>
<feature type="domain" description="Dedicator of cytokinesis N-terminal" evidence="2">
    <location>
        <begin position="15"/>
        <end position="182"/>
    </location>
</feature>
<evidence type="ECO:0000313" key="3">
    <source>
        <dbReference type="EMBL" id="KAG9335306.1"/>
    </source>
</evidence>
<organism evidence="3 4">
    <name type="scientific">Albula glossodonta</name>
    <name type="common">roundjaw bonefish</name>
    <dbReference type="NCBI Taxonomy" id="121402"/>
    <lineage>
        <taxon>Eukaryota</taxon>
        <taxon>Metazoa</taxon>
        <taxon>Chordata</taxon>
        <taxon>Craniata</taxon>
        <taxon>Vertebrata</taxon>
        <taxon>Euteleostomi</taxon>
        <taxon>Actinopterygii</taxon>
        <taxon>Neopterygii</taxon>
        <taxon>Teleostei</taxon>
        <taxon>Albuliformes</taxon>
        <taxon>Albulidae</taxon>
        <taxon>Albula</taxon>
    </lineage>
</organism>
<dbReference type="Proteomes" id="UP000824540">
    <property type="component" value="Unassembled WGS sequence"/>
</dbReference>
<dbReference type="GO" id="GO:0005886">
    <property type="term" value="C:plasma membrane"/>
    <property type="evidence" value="ECO:0007669"/>
    <property type="project" value="TreeGrafter"/>
</dbReference>
<keyword evidence="4" id="KW-1185">Reference proteome</keyword>
<dbReference type="InterPro" id="IPR032376">
    <property type="entry name" value="DOCK_N"/>
</dbReference>
<proteinExistence type="predicted"/>
<evidence type="ECO:0000256" key="1">
    <source>
        <dbReference type="SAM" id="MobiDB-lite"/>
    </source>
</evidence>
<dbReference type="InterPro" id="IPR042455">
    <property type="entry name" value="DOCK_N_sub1"/>
</dbReference>
<dbReference type="Gene3D" id="1.20.1270.350">
    <property type="entry name" value="Dedicator of cytokinesis N-terminal subdomain"/>
    <property type="match status" value="1"/>
</dbReference>
<dbReference type="AlphaFoldDB" id="A0A8T2N5U3"/>
<protein>
    <recommendedName>
        <fullName evidence="2">Dedicator of cytokinesis N-terminal domain-containing protein</fullName>
    </recommendedName>
</protein>
<name>A0A8T2N5U3_9TELE</name>
<dbReference type="PANTHER" id="PTHR45653:SF4">
    <property type="entry name" value="DEDICATOR OF CYTOKINESIS PROTEIN 3"/>
    <property type="match status" value="1"/>
</dbReference>
<gene>
    <name evidence="3" type="ORF">JZ751_005411</name>
</gene>
<feature type="region of interest" description="Disordered" evidence="1">
    <location>
        <begin position="176"/>
        <end position="205"/>
    </location>
</feature>
<dbReference type="Pfam" id="PF16172">
    <property type="entry name" value="DOCK_N"/>
    <property type="match status" value="1"/>
</dbReference>
<sequence>MKNSLVTLLANETRILKHKVDLFYKLRHVMNELIDLRRQMLSGHLTQDQIRDVKRHVTIRLDWGNEHLGLDLVPRKEFEMHLSSRHTVQQSTSQDHCPAHVANSVLANTTAWPMGVAGKLAQISQHSESVAERLAKFMVRLNKNGGPKNPEKVDRLCALFTDLSNKDMKRELYVVSHGSSDGAGRGGRPVRSPASRGSPHTYINS</sequence>
<reference evidence="3" key="1">
    <citation type="thesis" date="2021" institute="BYU ScholarsArchive" country="Provo, UT, USA">
        <title>Applications of and Algorithms for Genome Assembly and Genomic Analyses with an Emphasis on Marine Teleosts.</title>
        <authorList>
            <person name="Pickett B.D."/>
        </authorList>
    </citation>
    <scope>NUCLEOTIDE SEQUENCE</scope>
    <source>
        <strain evidence="3">HI-2016</strain>
    </source>
</reference>
<comment type="caution">
    <text evidence="3">The sequence shown here is derived from an EMBL/GenBank/DDBJ whole genome shotgun (WGS) entry which is preliminary data.</text>
</comment>
<dbReference type="GO" id="GO:0005085">
    <property type="term" value="F:guanyl-nucleotide exchange factor activity"/>
    <property type="evidence" value="ECO:0007669"/>
    <property type="project" value="InterPro"/>
</dbReference>
<dbReference type="GO" id="GO:0007264">
    <property type="term" value="P:small GTPase-mediated signal transduction"/>
    <property type="evidence" value="ECO:0007669"/>
    <property type="project" value="InterPro"/>
</dbReference>
<dbReference type="EMBL" id="JAFBMS010000124">
    <property type="protein sequence ID" value="KAG9335306.1"/>
    <property type="molecule type" value="Genomic_DNA"/>
</dbReference>
<dbReference type="GO" id="GO:0005737">
    <property type="term" value="C:cytoplasm"/>
    <property type="evidence" value="ECO:0007669"/>
    <property type="project" value="TreeGrafter"/>
</dbReference>
<evidence type="ECO:0000313" key="4">
    <source>
        <dbReference type="Proteomes" id="UP000824540"/>
    </source>
</evidence>
<dbReference type="PANTHER" id="PTHR45653">
    <property type="entry name" value="DEDICATOR OF CYTOKINESIS"/>
    <property type="match status" value="1"/>
</dbReference>
<dbReference type="OrthoDB" id="18896at2759"/>
<dbReference type="InterPro" id="IPR026791">
    <property type="entry name" value="DOCK"/>
</dbReference>
<accession>A0A8T2N5U3</accession>